<accession>A0AAW0D4G4</accession>
<sequence length="213" mass="24351">MAFSGNLPFSTTSSAKPFDPLAADESCSRREFWEEMARLFPNGNVASNPKALPEVYKKLSELYPGEPWLWKGYHDRQQRDDIKVINMDPTEEDFTHEYIFKRPLSPKEPSSSNTNPDPVSVLFLYHTLDRFAGEDIVYVQLQVKSRVPVQLQQRRDGLVEDVILDESGRVLVPVASSVRISRRKAHRPGPSAVTEWFIFPDEEDANHLAVKHV</sequence>
<dbReference type="AlphaFoldDB" id="A0AAW0D4G4"/>
<protein>
    <submittedName>
        <fullName evidence="2">Uncharacterized protein</fullName>
    </submittedName>
</protein>
<evidence type="ECO:0000313" key="2">
    <source>
        <dbReference type="EMBL" id="KAK7047391.1"/>
    </source>
</evidence>
<name>A0AAW0D4G4_9AGAR</name>
<gene>
    <name evidence="2" type="ORF">VNI00_006622</name>
</gene>
<evidence type="ECO:0000313" key="3">
    <source>
        <dbReference type="Proteomes" id="UP001383192"/>
    </source>
</evidence>
<feature type="region of interest" description="Disordered" evidence="1">
    <location>
        <begin position="1"/>
        <end position="21"/>
    </location>
</feature>
<dbReference type="EMBL" id="JAYKXP010000020">
    <property type="protein sequence ID" value="KAK7047391.1"/>
    <property type="molecule type" value="Genomic_DNA"/>
</dbReference>
<evidence type="ECO:0000256" key="1">
    <source>
        <dbReference type="SAM" id="MobiDB-lite"/>
    </source>
</evidence>
<comment type="caution">
    <text evidence="2">The sequence shown here is derived from an EMBL/GenBank/DDBJ whole genome shotgun (WGS) entry which is preliminary data.</text>
</comment>
<keyword evidence="3" id="KW-1185">Reference proteome</keyword>
<organism evidence="2 3">
    <name type="scientific">Paramarasmius palmivorus</name>
    <dbReference type="NCBI Taxonomy" id="297713"/>
    <lineage>
        <taxon>Eukaryota</taxon>
        <taxon>Fungi</taxon>
        <taxon>Dikarya</taxon>
        <taxon>Basidiomycota</taxon>
        <taxon>Agaricomycotina</taxon>
        <taxon>Agaricomycetes</taxon>
        <taxon>Agaricomycetidae</taxon>
        <taxon>Agaricales</taxon>
        <taxon>Marasmiineae</taxon>
        <taxon>Marasmiaceae</taxon>
        <taxon>Paramarasmius</taxon>
    </lineage>
</organism>
<reference evidence="2 3" key="1">
    <citation type="submission" date="2024-01" db="EMBL/GenBank/DDBJ databases">
        <title>A draft genome for a cacao thread blight-causing isolate of Paramarasmius palmivorus.</title>
        <authorList>
            <person name="Baruah I.K."/>
            <person name="Bukari Y."/>
            <person name="Amoako-Attah I."/>
            <person name="Meinhardt L.W."/>
            <person name="Bailey B.A."/>
            <person name="Cohen S.P."/>
        </authorList>
    </citation>
    <scope>NUCLEOTIDE SEQUENCE [LARGE SCALE GENOMIC DNA]</scope>
    <source>
        <strain evidence="2 3">GH-12</strain>
    </source>
</reference>
<dbReference type="Proteomes" id="UP001383192">
    <property type="component" value="Unassembled WGS sequence"/>
</dbReference>
<proteinExistence type="predicted"/>